<proteinExistence type="predicted"/>
<dbReference type="KEGG" id="lab:LA76x_5109"/>
<dbReference type="EMBL" id="CP011129">
    <property type="protein sequence ID" value="ALN83211.1"/>
    <property type="molecule type" value="Genomic_DNA"/>
</dbReference>
<dbReference type="eggNOG" id="ENOG5032TXG">
    <property type="taxonomic scope" value="Bacteria"/>
</dbReference>
<dbReference type="SUPFAM" id="SSF54909">
    <property type="entry name" value="Dimeric alpha+beta barrel"/>
    <property type="match status" value="1"/>
</dbReference>
<sequence length="121" mass="13289">MKKFLAVYLGSAEAFERSEWSKAPDEARRKQLEQAGMNAWGAWVGAHRASIVDPGTPLGKTKRIDAHGVSDSSNRLTAYTVIEAESHEAAARLFERHPHFTIFPGDSVEVMECLPLPGSPL</sequence>
<dbReference type="Proteomes" id="UP000060787">
    <property type="component" value="Chromosome"/>
</dbReference>
<evidence type="ECO:0008006" key="3">
    <source>
        <dbReference type="Google" id="ProtNLM"/>
    </source>
</evidence>
<dbReference type="InterPro" id="IPR011008">
    <property type="entry name" value="Dimeric_a/b-barrel"/>
</dbReference>
<accession>A0A0S2DS40</accession>
<keyword evidence="2" id="KW-1185">Reference proteome</keyword>
<dbReference type="OrthoDB" id="5294869at2"/>
<evidence type="ECO:0000313" key="2">
    <source>
        <dbReference type="Proteomes" id="UP000060787"/>
    </source>
</evidence>
<dbReference type="AlphaFoldDB" id="A0A0S2DS40"/>
<protein>
    <recommendedName>
        <fullName evidence="3">YCII-related domain protein</fullName>
    </recommendedName>
</protein>
<dbReference type="KEGG" id="laq:GLA29479_335"/>
<evidence type="ECO:0000313" key="1">
    <source>
        <dbReference type="EMBL" id="ALN83211.1"/>
    </source>
</evidence>
<name>A0A0S2DS40_LYSAN</name>
<dbReference type="PATRIC" id="fig|84531.7.peg.332"/>
<dbReference type="RefSeq" id="WP_057919746.1">
    <property type="nucleotide sequence ID" value="NZ_CP011129.1"/>
</dbReference>
<reference evidence="1 2" key="1">
    <citation type="journal article" date="2015" name="BMC Genomics">
        <title>Comparative genomics and metabolic profiling of the genus Lysobacter.</title>
        <authorList>
            <person name="de Bruijn I."/>
            <person name="Cheng X."/>
            <person name="de Jager V."/>
            <person name="Exposito R.G."/>
            <person name="Watrous J."/>
            <person name="Patel N."/>
            <person name="Postma J."/>
            <person name="Dorrestein P.C."/>
            <person name="Kobayashi D."/>
            <person name="Raaijmakers J.M."/>
        </authorList>
    </citation>
    <scope>NUCLEOTIDE SEQUENCE [LARGE SCALE GENOMIC DNA]</scope>
    <source>
        <strain evidence="1 2">76</strain>
    </source>
</reference>
<organism evidence="1 2">
    <name type="scientific">Lysobacter antibioticus</name>
    <dbReference type="NCBI Taxonomy" id="84531"/>
    <lineage>
        <taxon>Bacteria</taxon>
        <taxon>Pseudomonadati</taxon>
        <taxon>Pseudomonadota</taxon>
        <taxon>Gammaproteobacteria</taxon>
        <taxon>Lysobacterales</taxon>
        <taxon>Lysobacteraceae</taxon>
        <taxon>Lysobacter</taxon>
    </lineage>
</organism>
<gene>
    <name evidence="1" type="ORF">LA76x_5109</name>
</gene>
<dbReference type="STRING" id="84531.LA76x_5109"/>